<keyword evidence="8 10" id="KW-0472">Membrane</keyword>
<dbReference type="PANTHER" id="PTHR30012:SF0">
    <property type="entry name" value="TYPE II SECRETION SYSTEM PROTEIN F-RELATED"/>
    <property type="match status" value="1"/>
</dbReference>
<keyword evidence="4" id="KW-1003">Cell membrane</keyword>
<keyword evidence="3 9" id="KW-0813">Transport</keyword>
<gene>
    <name evidence="12" type="ORF">UY40_C0008G0020</name>
</gene>
<evidence type="ECO:0000256" key="5">
    <source>
        <dbReference type="ARBA" id="ARBA00022519"/>
    </source>
</evidence>
<evidence type="ECO:0000256" key="2">
    <source>
        <dbReference type="ARBA" id="ARBA00005745"/>
    </source>
</evidence>
<sequence>MAIIGGVSFSEKFFFTKNLTVMLKSGIPISQVVDTLAIQAKSGAFKKILFQVSKDVTRGQSLEKSLRSYPNVFNQFYVSLIKVGEESGTLEDSLVYLVEQMEKEHELREKVRSAMLYPSIVLMATGGIGLSLAFFILPQIIGLFESLNVELPFTTIILIWVAKFLRDWGLIALPGMLALFIGLFFLVRSRWVKPAWHAFLLRLPTLGTLLQNISLATLTRNLGIMLKSGLTITSALETSAQVEENLVYQRDLMKISEEVRRGKSIETALTEGKYKEFPLFMVRMVGVGEKSGNLEENLAYLGDYFEDEVDTTTRNLATILEPVLLIGIGAVVAFVALSIISPIYSITGSIR</sequence>
<evidence type="ECO:0000256" key="9">
    <source>
        <dbReference type="RuleBase" id="RU003923"/>
    </source>
</evidence>
<dbReference type="Gene3D" id="1.20.81.30">
    <property type="entry name" value="Type II secretion system (T2SS), domain F"/>
    <property type="match status" value="2"/>
</dbReference>
<evidence type="ECO:0000313" key="13">
    <source>
        <dbReference type="Proteomes" id="UP000034119"/>
    </source>
</evidence>
<keyword evidence="6 9" id="KW-0812">Transmembrane</keyword>
<evidence type="ECO:0000313" key="12">
    <source>
        <dbReference type="EMBL" id="KKW05793.1"/>
    </source>
</evidence>
<dbReference type="Pfam" id="PF00482">
    <property type="entry name" value="T2SSF"/>
    <property type="match status" value="2"/>
</dbReference>
<dbReference type="PRINTS" id="PR00812">
    <property type="entry name" value="BCTERIALGSPF"/>
</dbReference>
<feature type="transmembrane region" description="Helical" evidence="10">
    <location>
        <begin position="115"/>
        <end position="137"/>
    </location>
</feature>
<evidence type="ECO:0000256" key="3">
    <source>
        <dbReference type="ARBA" id="ARBA00022448"/>
    </source>
</evidence>
<dbReference type="GO" id="GO:0009306">
    <property type="term" value="P:protein secretion"/>
    <property type="evidence" value="ECO:0007669"/>
    <property type="project" value="InterPro"/>
</dbReference>
<evidence type="ECO:0000256" key="4">
    <source>
        <dbReference type="ARBA" id="ARBA00022475"/>
    </source>
</evidence>
<dbReference type="PANTHER" id="PTHR30012">
    <property type="entry name" value="GENERAL SECRETION PATHWAY PROTEIN"/>
    <property type="match status" value="1"/>
</dbReference>
<evidence type="ECO:0000256" key="1">
    <source>
        <dbReference type="ARBA" id="ARBA00004429"/>
    </source>
</evidence>
<dbReference type="AlphaFoldDB" id="A0A0G1VGW2"/>
<organism evidence="12 13">
    <name type="scientific">candidate division CPR1 bacterium GW2011_GWC1_49_13</name>
    <dbReference type="NCBI Taxonomy" id="1618342"/>
    <lineage>
        <taxon>Bacteria</taxon>
        <taxon>candidate division CPR1</taxon>
    </lineage>
</organism>
<comment type="subcellular location">
    <subcellularLocation>
        <location evidence="1">Cell inner membrane</location>
        <topology evidence="1">Multi-pass membrane protein</topology>
    </subcellularLocation>
    <subcellularLocation>
        <location evidence="9">Cell membrane</location>
        <topology evidence="9">Multi-pass membrane protein</topology>
    </subcellularLocation>
</comment>
<protein>
    <submittedName>
        <fullName evidence="12">GspF: general secretion pathway protein F</fullName>
    </submittedName>
</protein>
<feature type="transmembrane region" description="Helical" evidence="10">
    <location>
        <begin position="323"/>
        <end position="344"/>
    </location>
</feature>
<feature type="domain" description="Type II secretion system protein GspF" evidence="11">
    <location>
        <begin position="219"/>
        <end position="342"/>
    </location>
</feature>
<keyword evidence="7 10" id="KW-1133">Transmembrane helix</keyword>
<dbReference type="InterPro" id="IPR042094">
    <property type="entry name" value="T2SS_GspF_sf"/>
</dbReference>
<dbReference type="InterPro" id="IPR001992">
    <property type="entry name" value="T2SS_GspF/T4SS_PilC_CS"/>
</dbReference>
<reference evidence="12 13" key="1">
    <citation type="journal article" date="2015" name="Nature">
        <title>rRNA introns, odd ribosomes, and small enigmatic genomes across a large radiation of phyla.</title>
        <authorList>
            <person name="Brown C.T."/>
            <person name="Hug L.A."/>
            <person name="Thomas B.C."/>
            <person name="Sharon I."/>
            <person name="Castelle C.J."/>
            <person name="Singh A."/>
            <person name="Wilkins M.J."/>
            <person name="Williams K.H."/>
            <person name="Banfield J.F."/>
        </authorList>
    </citation>
    <scope>NUCLEOTIDE SEQUENCE [LARGE SCALE GENOMIC DNA]</scope>
</reference>
<comment type="caution">
    <text evidence="12">The sequence shown here is derived from an EMBL/GenBank/DDBJ whole genome shotgun (WGS) entry which is preliminary data.</text>
</comment>
<proteinExistence type="inferred from homology"/>
<dbReference type="FunFam" id="1.20.81.30:FF:000001">
    <property type="entry name" value="Type II secretion system protein F"/>
    <property type="match status" value="1"/>
</dbReference>
<evidence type="ECO:0000259" key="11">
    <source>
        <dbReference type="Pfam" id="PF00482"/>
    </source>
</evidence>
<keyword evidence="5" id="KW-0997">Cell inner membrane</keyword>
<dbReference type="GO" id="GO:0005886">
    <property type="term" value="C:plasma membrane"/>
    <property type="evidence" value="ECO:0007669"/>
    <property type="project" value="UniProtKB-SubCell"/>
</dbReference>
<evidence type="ECO:0000256" key="10">
    <source>
        <dbReference type="SAM" id="Phobius"/>
    </source>
</evidence>
<dbReference type="InterPro" id="IPR003004">
    <property type="entry name" value="GspF/PilC"/>
</dbReference>
<dbReference type="STRING" id="1618342.UY40_C0008G0020"/>
<feature type="domain" description="Type II secretion system protein GspF" evidence="11">
    <location>
        <begin position="15"/>
        <end position="138"/>
    </location>
</feature>
<feature type="transmembrane region" description="Helical" evidence="10">
    <location>
        <begin position="168"/>
        <end position="187"/>
    </location>
</feature>
<evidence type="ECO:0000256" key="7">
    <source>
        <dbReference type="ARBA" id="ARBA00022989"/>
    </source>
</evidence>
<dbReference type="InterPro" id="IPR018076">
    <property type="entry name" value="T2SS_GspF_dom"/>
</dbReference>
<accession>A0A0G1VGW2</accession>
<dbReference type="Proteomes" id="UP000034119">
    <property type="component" value="Unassembled WGS sequence"/>
</dbReference>
<comment type="similarity">
    <text evidence="2 9">Belongs to the GSP F family.</text>
</comment>
<evidence type="ECO:0000256" key="8">
    <source>
        <dbReference type="ARBA" id="ARBA00023136"/>
    </source>
</evidence>
<dbReference type="EMBL" id="LCPW01000008">
    <property type="protein sequence ID" value="KKW05793.1"/>
    <property type="molecule type" value="Genomic_DNA"/>
</dbReference>
<name>A0A0G1VGW2_9BACT</name>
<evidence type="ECO:0000256" key="6">
    <source>
        <dbReference type="ARBA" id="ARBA00022692"/>
    </source>
</evidence>
<dbReference type="PROSITE" id="PS00874">
    <property type="entry name" value="T2SP_F"/>
    <property type="match status" value="1"/>
</dbReference>